<gene>
    <name evidence="10" type="ORF">BECKMB1821G_GA0114241_11514</name>
    <name evidence="12" type="ORF">BECKMB1821H_GA0114242_11654</name>
    <name evidence="11" type="ORF">BECKMB1821I_GA0114274_11634</name>
</gene>
<dbReference type="InterPro" id="IPR006158">
    <property type="entry name" value="Cobalamin-bd"/>
</dbReference>
<feature type="domain" description="Radical SAM core" evidence="9">
    <location>
        <begin position="211"/>
        <end position="440"/>
    </location>
</feature>
<dbReference type="SFLD" id="SFLDG01082">
    <property type="entry name" value="B12-binding_domain_containing"/>
    <property type="match status" value="1"/>
</dbReference>
<dbReference type="GO" id="GO:0046872">
    <property type="term" value="F:metal ion binding"/>
    <property type="evidence" value="ECO:0007669"/>
    <property type="project" value="UniProtKB-KW"/>
</dbReference>
<dbReference type="Gene3D" id="3.80.30.20">
    <property type="entry name" value="tm_1862 like domain"/>
    <property type="match status" value="1"/>
</dbReference>
<dbReference type="SUPFAM" id="SSF102114">
    <property type="entry name" value="Radical SAM enzymes"/>
    <property type="match status" value="1"/>
</dbReference>
<dbReference type="InterPro" id="IPR023404">
    <property type="entry name" value="rSAM_horseshoe"/>
</dbReference>
<evidence type="ECO:0000259" key="8">
    <source>
        <dbReference type="PROSITE" id="PS51332"/>
    </source>
</evidence>
<keyword evidence="4" id="KW-0949">S-adenosyl-L-methionine</keyword>
<dbReference type="GO" id="GO:0005829">
    <property type="term" value="C:cytosol"/>
    <property type="evidence" value="ECO:0007669"/>
    <property type="project" value="TreeGrafter"/>
</dbReference>
<dbReference type="GO" id="GO:0003824">
    <property type="term" value="F:catalytic activity"/>
    <property type="evidence" value="ECO:0007669"/>
    <property type="project" value="InterPro"/>
</dbReference>
<evidence type="ECO:0000259" key="9">
    <source>
        <dbReference type="PROSITE" id="PS51918"/>
    </source>
</evidence>
<dbReference type="GO" id="GO:0051539">
    <property type="term" value="F:4 iron, 4 sulfur cluster binding"/>
    <property type="evidence" value="ECO:0007669"/>
    <property type="project" value="UniProtKB-KW"/>
</dbReference>
<dbReference type="InterPro" id="IPR007197">
    <property type="entry name" value="rSAM"/>
</dbReference>
<evidence type="ECO:0000256" key="4">
    <source>
        <dbReference type="ARBA" id="ARBA00022691"/>
    </source>
</evidence>
<protein>
    <submittedName>
        <fullName evidence="12">Radical SAM superfamily enzyme YgiQ, UPF0313 family</fullName>
    </submittedName>
</protein>
<dbReference type="SMART" id="SM00729">
    <property type="entry name" value="Elp3"/>
    <property type="match status" value="1"/>
</dbReference>
<dbReference type="CDD" id="cd01335">
    <property type="entry name" value="Radical_SAM"/>
    <property type="match status" value="1"/>
</dbReference>
<evidence type="ECO:0000256" key="3">
    <source>
        <dbReference type="ARBA" id="ARBA00022679"/>
    </source>
</evidence>
<dbReference type="InterPro" id="IPR058240">
    <property type="entry name" value="rSAM_sf"/>
</dbReference>
<dbReference type="EMBL" id="CAADFO010000151">
    <property type="protein sequence ID" value="VFK33356.1"/>
    <property type="molecule type" value="Genomic_DNA"/>
</dbReference>
<dbReference type="InterPro" id="IPR034466">
    <property type="entry name" value="Methyltransferase_Class_B"/>
</dbReference>
<dbReference type="InterPro" id="IPR036724">
    <property type="entry name" value="Cobalamin-bd_sf"/>
</dbReference>
<dbReference type="SUPFAM" id="SSF52242">
    <property type="entry name" value="Cobalamin (vitamin B12)-binding domain"/>
    <property type="match status" value="1"/>
</dbReference>
<dbReference type="InterPro" id="IPR051198">
    <property type="entry name" value="BchE-like"/>
</dbReference>
<evidence type="ECO:0000313" key="12">
    <source>
        <dbReference type="EMBL" id="VFK77567.1"/>
    </source>
</evidence>
<dbReference type="EMBL" id="CAADFQ010000163">
    <property type="protein sequence ID" value="VFK35922.1"/>
    <property type="molecule type" value="Genomic_DNA"/>
</dbReference>
<keyword evidence="6" id="KW-0408">Iron</keyword>
<proteinExistence type="predicted"/>
<organism evidence="12">
    <name type="scientific">Candidatus Kentrum sp. MB</name>
    <dbReference type="NCBI Taxonomy" id="2138164"/>
    <lineage>
        <taxon>Bacteria</taxon>
        <taxon>Pseudomonadati</taxon>
        <taxon>Pseudomonadota</taxon>
        <taxon>Gammaproteobacteria</taxon>
        <taxon>Candidatus Kentrum</taxon>
    </lineage>
</organism>
<evidence type="ECO:0000313" key="11">
    <source>
        <dbReference type="EMBL" id="VFK35922.1"/>
    </source>
</evidence>
<dbReference type="CDD" id="cd02068">
    <property type="entry name" value="radical_SAM_B12_BD"/>
    <property type="match status" value="1"/>
</dbReference>
<keyword evidence="3" id="KW-0808">Transferase</keyword>
<dbReference type="Pfam" id="PF04055">
    <property type="entry name" value="Radical_SAM"/>
    <property type="match status" value="1"/>
</dbReference>
<dbReference type="PROSITE" id="PS51332">
    <property type="entry name" value="B12_BINDING"/>
    <property type="match status" value="1"/>
</dbReference>
<reference evidence="12" key="1">
    <citation type="submission" date="2019-02" db="EMBL/GenBank/DDBJ databases">
        <authorList>
            <person name="Gruber-Vodicka R. H."/>
            <person name="Seah K. B. B."/>
        </authorList>
    </citation>
    <scope>NUCLEOTIDE SEQUENCE</scope>
    <source>
        <strain evidence="10">BECK_BZ197</strain>
        <strain evidence="12">BECK_BZ198</strain>
        <strain evidence="11">BECK_BZ199</strain>
    </source>
</reference>
<evidence type="ECO:0000256" key="6">
    <source>
        <dbReference type="ARBA" id="ARBA00023004"/>
    </source>
</evidence>
<sequence length="511" mass="58258">MKVTLVRPASIFSLNSPTPDVPPIGLAYLASALKKAGHSVAGVDGLGEALSQWDKVDGWPEVVRHGLSTPEIVRRIPEDTDLIGVRCMFSATWPYVRQVIEAIREGFPHVPIVVGGEHATALPAYILDTCQAVDYCIRGEGERALTILADVLAESGDAWDLHEQVPGIVLRIDGLIVCGPEPERIRRVDEIPEPDWSVFPIREYLDHGYRYGGGVGRSMPILATRRCPYKCAFCSSPRMWTTLWRARAPEEVVREMKKYIDEYHVDSFDFYDPTAILRKDWIIEFSKRVIRDLPPVVWQLASGTRSEALDAETIGYMCESGCRNITYAVESANEKTLVLIRKKIDPKKMLVSMRAACANNIEVKSHFLIGFPGEKKRDTLDNTRFLIKMARIGVQDITCSPFFPYPGSELFMRLEDEGRIALNNDYFRSLFDYPAHLRVESYSEYMSGSFIRNWNIANVAIFYAVSFIFHPVKAWHLVRNVFIRRHPVSWLERAIFRMVIQRWSIKRDLSP</sequence>
<dbReference type="Pfam" id="PF02310">
    <property type="entry name" value="B12-binding"/>
    <property type="match status" value="1"/>
</dbReference>
<accession>A0A451BH28</accession>
<dbReference type="SFLD" id="SFLDS00029">
    <property type="entry name" value="Radical_SAM"/>
    <property type="match status" value="1"/>
</dbReference>
<dbReference type="SFLD" id="SFLDG01123">
    <property type="entry name" value="methyltransferase_(Class_B)"/>
    <property type="match status" value="1"/>
</dbReference>
<evidence type="ECO:0000313" key="10">
    <source>
        <dbReference type="EMBL" id="VFK33356.1"/>
    </source>
</evidence>
<evidence type="ECO:0000256" key="1">
    <source>
        <dbReference type="ARBA" id="ARBA00001966"/>
    </source>
</evidence>
<keyword evidence="5" id="KW-0479">Metal-binding</keyword>
<name>A0A451BH28_9GAMM</name>
<dbReference type="PANTHER" id="PTHR43409">
    <property type="entry name" value="ANAEROBIC MAGNESIUM-PROTOPORPHYRIN IX MONOMETHYL ESTER CYCLASE-RELATED"/>
    <property type="match status" value="1"/>
</dbReference>
<evidence type="ECO:0000256" key="2">
    <source>
        <dbReference type="ARBA" id="ARBA00022603"/>
    </source>
</evidence>
<evidence type="ECO:0000256" key="7">
    <source>
        <dbReference type="ARBA" id="ARBA00023014"/>
    </source>
</evidence>
<dbReference type="PROSITE" id="PS51918">
    <property type="entry name" value="RADICAL_SAM"/>
    <property type="match status" value="1"/>
</dbReference>
<dbReference type="GO" id="GO:0031419">
    <property type="term" value="F:cobalamin binding"/>
    <property type="evidence" value="ECO:0007669"/>
    <property type="project" value="InterPro"/>
</dbReference>
<dbReference type="EMBL" id="CAADGH010000165">
    <property type="protein sequence ID" value="VFK77567.1"/>
    <property type="molecule type" value="Genomic_DNA"/>
</dbReference>
<dbReference type="PANTHER" id="PTHR43409:SF7">
    <property type="entry name" value="BLL1977 PROTEIN"/>
    <property type="match status" value="1"/>
</dbReference>
<dbReference type="Gene3D" id="3.40.50.280">
    <property type="entry name" value="Cobalamin-binding domain"/>
    <property type="match status" value="1"/>
</dbReference>
<keyword evidence="7" id="KW-0411">Iron-sulfur</keyword>
<feature type="domain" description="B12-binding" evidence="8">
    <location>
        <begin position="9"/>
        <end position="159"/>
    </location>
</feature>
<comment type="cofactor">
    <cofactor evidence="1">
        <name>[4Fe-4S] cluster</name>
        <dbReference type="ChEBI" id="CHEBI:49883"/>
    </cofactor>
</comment>
<dbReference type="AlphaFoldDB" id="A0A451BH28"/>
<dbReference type="InterPro" id="IPR006638">
    <property type="entry name" value="Elp3/MiaA/NifB-like_rSAM"/>
</dbReference>
<keyword evidence="2" id="KW-0489">Methyltransferase</keyword>
<evidence type="ECO:0000256" key="5">
    <source>
        <dbReference type="ARBA" id="ARBA00022723"/>
    </source>
</evidence>